<evidence type="ECO:0000313" key="10">
    <source>
        <dbReference type="Proteomes" id="UP001165541"/>
    </source>
</evidence>
<dbReference type="InterPro" id="IPR036890">
    <property type="entry name" value="HATPase_C_sf"/>
</dbReference>
<comment type="catalytic activity">
    <reaction evidence="1">
        <text>ATP + protein L-histidine = ADP + protein N-phospho-L-histidine.</text>
        <dbReference type="EC" id="2.7.13.3"/>
    </reaction>
</comment>
<sequence length="753" mass="81817">MESPRAWQGSRWIRWIGVALAVLLVSGALLASVMLERVARRAWQMQADNLAVVIASHASEVLTSTGILLSGIGSNLQELSAGDPAQFSAHASTHEMHRVLRRRTASLHMLEVVAIVSAEGRLLNDSRSYPTPPISVEFDRDFEYLKNHPQESRFLSAPQRGRGGKWTFYLSDRVASKNDLFLGVVTAGISCLSLQRFFDAVRLQGERLEPGQAAITLMRDDLTILARAPAGDDGVGKQFDPSGPLPAVQQRDTVIGLSKLAAWETRAGSETSTLRAVHHLDGHAALVMVAVSDSLFLADWRKQAWGLAGLTIAGLVLLMVTFGALERLLRQREGEYARTDRLRMAAEAANQAKTRFLATMSHEIRTPMNGVLGTVELISHSDSQDERNRHLATLSRSARHMMSLIDDILQLSQLEAQAVPVRREPFDAAAIAREVHRMFRDTAHTKGLSLELQVTPTDRPLLMGDAEHVGLILAHLVSNAIKFTHSGGVWIDLDVSPVQHTQTCHRLYVQVRDTGMGIDEAARLVIFGVFAQADDSAQRTAGGTGLGLPICRRLAELAGGSLNFSSAPGVGSVFSLTLELEAATHVPAGHRDMPGLAGRFAHSGAAPLPEFPPTPSAAARESHVLIVEDNPVNAMVTRAQLESLGCSCAVAPDGETALQELSTRSFDLVLLDCMLPKMSGYEVARTWRSVELKRQSPRTPMVALTADVSDSNQIECRNAGMDAFLTKPCSRATLATLMDRFADGTRTQDHRDG</sequence>
<dbReference type="PROSITE" id="PS50109">
    <property type="entry name" value="HIS_KIN"/>
    <property type="match status" value="1"/>
</dbReference>
<dbReference type="SUPFAM" id="SSF55874">
    <property type="entry name" value="ATPase domain of HSP90 chaperone/DNA topoisomerase II/histidine kinase"/>
    <property type="match status" value="1"/>
</dbReference>
<proteinExistence type="predicted"/>
<dbReference type="Pfam" id="PF00512">
    <property type="entry name" value="HisKA"/>
    <property type="match status" value="1"/>
</dbReference>
<dbReference type="Gene3D" id="3.30.565.10">
    <property type="entry name" value="Histidine kinase-like ATPase, C-terminal domain"/>
    <property type="match status" value="1"/>
</dbReference>
<dbReference type="CDD" id="cd16922">
    <property type="entry name" value="HATPase_EvgS-ArcB-TorS-like"/>
    <property type="match status" value="1"/>
</dbReference>
<dbReference type="Proteomes" id="UP001165541">
    <property type="component" value="Unassembled WGS sequence"/>
</dbReference>
<dbReference type="Gene3D" id="1.10.287.130">
    <property type="match status" value="1"/>
</dbReference>
<reference evidence="9" key="1">
    <citation type="submission" date="2022-05" db="EMBL/GenBank/DDBJ databases">
        <title>Schlegelella sp. nov., isolated from mangrove soil.</title>
        <authorList>
            <person name="Liu Y."/>
            <person name="Ge X."/>
            <person name="Liu W."/>
        </authorList>
    </citation>
    <scope>NUCLEOTIDE SEQUENCE</scope>
    <source>
        <strain evidence="9">S2-27</strain>
    </source>
</reference>
<evidence type="ECO:0000259" key="7">
    <source>
        <dbReference type="PROSITE" id="PS50109"/>
    </source>
</evidence>
<keyword evidence="6" id="KW-1133">Transmembrane helix</keyword>
<name>A0ABT0YJC3_9BURK</name>
<dbReference type="EMBL" id="JAMKFE010000002">
    <property type="protein sequence ID" value="MCM5678832.1"/>
    <property type="molecule type" value="Genomic_DNA"/>
</dbReference>
<keyword evidence="6" id="KW-0812">Transmembrane</keyword>
<evidence type="ECO:0000256" key="6">
    <source>
        <dbReference type="SAM" id="Phobius"/>
    </source>
</evidence>
<evidence type="ECO:0000259" key="8">
    <source>
        <dbReference type="PROSITE" id="PS50110"/>
    </source>
</evidence>
<dbReference type="InterPro" id="IPR003661">
    <property type="entry name" value="HisK_dim/P_dom"/>
</dbReference>
<dbReference type="InterPro" id="IPR001789">
    <property type="entry name" value="Sig_transdc_resp-reg_receiver"/>
</dbReference>
<dbReference type="PROSITE" id="PS50110">
    <property type="entry name" value="RESPONSE_REGULATORY"/>
    <property type="match status" value="1"/>
</dbReference>
<dbReference type="SUPFAM" id="SSF52172">
    <property type="entry name" value="CheY-like"/>
    <property type="match status" value="1"/>
</dbReference>
<accession>A0ABT0YJC3</accession>
<evidence type="ECO:0000256" key="2">
    <source>
        <dbReference type="ARBA" id="ARBA00012438"/>
    </source>
</evidence>
<evidence type="ECO:0000256" key="3">
    <source>
        <dbReference type="ARBA" id="ARBA00022553"/>
    </source>
</evidence>
<dbReference type="CDD" id="cd00082">
    <property type="entry name" value="HisKA"/>
    <property type="match status" value="1"/>
</dbReference>
<dbReference type="Gene3D" id="3.30.450.20">
    <property type="entry name" value="PAS domain"/>
    <property type="match status" value="2"/>
</dbReference>
<dbReference type="EC" id="2.7.13.3" evidence="2"/>
<dbReference type="InterPro" id="IPR004358">
    <property type="entry name" value="Sig_transdc_His_kin-like_C"/>
</dbReference>
<dbReference type="PANTHER" id="PTHR45339:SF1">
    <property type="entry name" value="HYBRID SIGNAL TRANSDUCTION HISTIDINE KINASE J"/>
    <property type="match status" value="1"/>
</dbReference>
<keyword evidence="4" id="KW-0902">Two-component regulatory system</keyword>
<dbReference type="PRINTS" id="PR00344">
    <property type="entry name" value="BCTRLSENSOR"/>
</dbReference>
<feature type="modified residue" description="4-aspartylphosphate" evidence="5">
    <location>
        <position position="672"/>
    </location>
</feature>
<dbReference type="CDD" id="cd12915">
    <property type="entry name" value="PDC2_DGC_like"/>
    <property type="match status" value="1"/>
</dbReference>
<keyword evidence="3 5" id="KW-0597">Phosphoprotein</keyword>
<dbReference type="InterPro" id="IPR036097">
    <property type="entry name" value="HisK_dim/P_sf"/>
</dbReference>
<gene>
    <name evidence="9" type="ORF">M8A51_04715</name>
</gene>
<dbReference type="PANTHER" id="PTHR45339">
    <property type="entry name" value="HYBRID SIGNAL TRANSDUCTION HISTIDINE KINASE J"/>
    <property type="match status" value="1"/>
</dbReference>
<keyword evidence="10" id="KW-1185">Reference proteome</keyword>
<feature type="domain" description="Response regulatory" evidence="8">
    <location>
        <begin position="623"/>
        <end position="742"/>
    </location>
</feature>
<dbReference type="Pfam" id="PF02518">
    <property type="entry name" value="HATPase_c"/>
    <property type="match status" value="1"/>
</dbReference>
<dbReference type="CDD" id="cd17546">
    <property type="entry name" value="REC_hyHK_CKI1_RcsC-like"/>
    <property type="match status" value="1"/>
</dbReference>
<evidence type="ECO:0000256" key="1">
    <source>
        <dbReference type="ARBA" id="ARBA00000085"/>
    </source>
</evidence>
<comment type="caution">
    <text evidence="9">The sequence shown here is derived from an EMBL/GenBank/DDBJ whole genome shotgun (WGS) entry which is preliminary data.</text>
</comment>
<dbReference type="RefSeq" id="WP_251776962.1">
    <property type="nucleotide sequence ID" value="NZ_JAMKFE010000002.1"/>
</dbReference>
<dbReference type="Gene3D" id="3.40.50.2300">
    <property type="match status" value="1"/>
</dbReference>
<dbReference type="CDD" id="cd12914">
    <property type="entry name" value="PDC1_DGC_like"/>
    <property type="match status" value="1"/>
</dbReference>
<protein>
    <recommendedName>
        <fullName evidence="2">histidine kinase</fullName>
        <ecNumber evidence="2">2.7.13.3</ecNumber>
    </recommendedName>
</protein>
<dbReference type="InterPro" id="IPR003594">
    <property type="entry name" value="HATPase_dom"/>
</dbReference>
<keyword evidence="6" id="KW-0472">Membrane</keyword>
<dbReference type="Pfam" id="PF00072">
    <property type="entry name" value="Response_reg"/>
    <property type="match status" value="1"/>
</dbReference>
<dbReference type="InterPro" id="IPR011006">
    <property type="entry name" value="CheY-like_superfamily"/>
</dbReference>
<dbReference type="SMART" id="SM00388">
    <property type="entry name" value="HisKA"/>
    <property type="match status" value="1"/>
</dbReference>
<feature type="transmembrane region" description="Helical" evidence="6">
    <location>
        <begin position="12"/>
        <end position="35"/>
    </location>
</feature>
<dbReference type="InterPro" id="IPR005467">
    <property type="entry name" value="His_kinase_dom"/>
</dbReference>
<evidence type="ECO:0000256" key="5">
    <source>
        <dbReference type="PROSITE-ProRule" id="PRU00169"/>
    </source>
</evidence>
<evidence type="ECO:0000256" key="4">
    <source>
        <dbReference type="ARBA" id="ARBA00023012"/>
    </source>
</evidence>
<feature type="domain" description="Histidine kinase" evidence="7">
    <location>
        <begin position="359"/>
        <end position="582"/>
    </location>
</feature>
<organism evidence="9 10">
    <name type="scientific">Caldimonas mangrovi</name>
    <dbReference type="NCBI Taxonomy" id="2944811"/>
    <lineage>
        <taxon>Bacteria</taxon>
        <taxon>Pseudomonadati</taxon>
        <taxon>Pseudomonadota</taxon>
        <taxon>Betaproteobacteria</taxon>
        <taxon>Burkholderiales</taxon>
        <taxon>Sphaerotilaceae</taxon>
        <taxon>Caldimonas</taxon>
    </lineage>
</organism>
<dbReference type="SUPFAM" id="SSF47384">
    <property type="entry name" value="Homodimeric domain of signal transducing histidine kinase"/>
    <property type="match status" value="1"/>
</dbReference>
<feature type="transmembrane region" description="Helical" evidence="6">
    <location>
        <begin position="304"/>
        <end position="325"/>
    </location>
</feature>
<evidence type="ECO:0000313" key="9">
    <source>
        <dbReference type="EMBL" id="MCM5678832.1"/>
    </source>
</evidence>
<dbReference type="SMART" id="SM00387">
    <property type="entry name" value="HATPase_c"/>
    <property type="match status" value="1"/>
</dbReference>
<dbReference type="SMART" id="SM00448">
    <property type="entry name" value="REC"/>
    <property type="match status" value="1"/>
</dbReference>